<dbReference type="EMBL" id="CM056741">
    <property type="protein sequence ID" value="KAJ8684063.1"/>
    <property type="molecule type" value="Genomic_DNA"/>
</dbReference>
<protein>
    <submittedName>
        <fullName evidence="1">Uncharacterized protein</fullName>
    </submittedName>
</protein>
<organism evidence="1 2">
    <name type="scientific">Eretmocerus hayati</name>
    <dbReference type="NCBI Taxonomy" id="131215"/>
    <lineage>
        <taxon>Eukaryota</taxon>
        <taxon>Metazoa</taxon>
        <taxon>Ecdysozoa</taxon>
        <taxon>Arthropoda</taxon>
        <taxon>Hexapoda</taxon>
        <taxon>Insecta</taxon>
        <taxon>Pterygota</taxon>
        <taxon>Neoptera</taxon>
        <taxon>Endopterygota</taxon>
        <taxon>Hymenoptera</taxon>
        <taxon>Apocrita</taxon>
        <taxon>Proctotrupomorpha</taxon>
        <taxon>Chalcidoidea</taxon>
        <taxon>Aphelinidae</taxon>
        <taxon>Aphelininae</taxon>
        <taxon>Eretmocerus</taxon>
    </lineage>
</organism>
<comment type="caution">
    <text evidence="1">The sequence shown here is derived from an EMBL/GenBank/DDBJ whole genome shotgun (WGS) entry which is preliminary data.</text>
</comment>
<keyword evidence="2" id="KW-1185">Reference proteome</keyword>
<gene>
    <name evidence="1" type="ORF">QAD02_019855</name>
</gene>
<accession>A0ACC2PLT8</accession>
<reference evidence="1" key="1">
    <citation type="submission" date="2023-04" db="EMBL/GenBank/DDBJ databases">
        <title>A chromosome-level genome assembly of the parasitoid wasp Eretmocerus hayati.</title>
        <authorList>
            <person name="Zhong Y."/>
            <person name="Liu S."/>
            <person name="Liu Y."/>
        </authorList>
    </citation>
    <scope>NUCLEOTIDE SEQUENCE</scope>
    <source>
        <strain evidence="1">ZJU_SS_LIU_2023</strain>
    </source>
</reference>
<name>A0ACC2PLT8_9HYME</name>
<dbReference type="Proteomes" id="UP001239111">
    <property type="component" value="Chromosome 1"/>
</dbReference>
<evidence type="ECO:0000313" key="1">
    <source>
        <dbReference type="EMBL" id="KAJ8684063.1"/>
    </source>
</evidence>
<proteinExistence type="predicted"/>
<sequence length="230" mass="25840">MSQQLTEELVPSDLGTLEYWEKTYALEIENFKDHGDVGEVWFGSNSTGRVVRFINTNLGLDKTSDRLIDLGCGNGVLLAELAQVGFENLVGVDYSAKAIELARRVLDEKGFSKIKLFVYDVLCDSTDPDTNELGKPFALAHDKGTYDAVSLCPDKPRDKRVRYVKNVHRILKDDGYLVLTSCNWTKAELTNHLCDYFELVDEIPTKSFSFGGQTGSRITQLIFKKKNLVT</sequence>
<evidence type="ECO:0000313" key="2">
    <source>
        <dbReference type="Proteomes" id="UP001239111"/>
    </source>
</evidence>